<feature type="transmembrane region" description="Helical" evidence="1">
    <location>
        <begin position="12"/>
        <end position="31"/>
    </location>
</feature>
<accession>A0A6B9F558</accession>
<gene>
    <name evidence="2" type="ORF">EI982_01320</name>
</gene>
<name>A0A6B9F558_9EURY</name>
<keyword evidence="3" id="KW-1185">Reference proteome</keyword>
<reference evidence="2 3" key="1">
    <citation type="submission" date="2018-12" db="EMBL/GenBank/DDBJ databases">
        <title>Complete genome sequence of Haloplanus rallus MBLA0036.</title>
        <authorList>
            <person name="Nam Y.-d."/>
            <person name="Kang J."/>
            <person name="Chung W.-H."/>
            <person name="Park Y.S."/>
        </authorList>
    </citation>
    <scope>NUCLEOTIDE SEQUENCE [LARGE SCALE GENOMIC DNA]</scope>
    <source>
        <strain evidence="2 3">MBLA0036</strain>
    </source>
</reference>
<dbReference type="RefSeq" id="WP_157687769.1">
    <property type="nucleotide sequence ID" value="NZ_CP034345.1"/>
</dbReference>
<feature type="transmembrane region" description="Helical" evidence="1">
    <location>
        <begin position="57"/>
        <end position="76"/>
    </location>
</feature>
<organism evidence="2 3">
    <name type="scientific">Haloplanus rallus</name>
    <dbReference type="NCBI Taxonomy" id="1816183"/>
    <lineage>
        <taxon>Archaea</taxon>
        <taxon>Methanobacteriati</taxon>
        <taxon>Methanobacteriota</taxon>
        <taxon>Stenosarchaea group</taxon>
        <taxon>Halobacteria</taxon>
        <taxon>Halobacteriales</taxon>
        <taxon>Haloferacaceae</taxon>
        <taxon>Haloplanus</taxon>
    </lineage>
</organism>
<sequence>MQTTTIDNVAMALSGTLLTLGVVVLGIVEIVDGEPYGAAPVTNEAGEVVATPGVDPAIRTGLVLAGLIVLLLWGGYRAVAGPDTSGSTTGTTAATRTQ</sequence>
<dbReference type="Proteomes" id="UP000428325">
    <property type="component" value="Chromosome"/>
</dbReference>
<protein>
    <submittedName>
        <fullName evidence="2">Uncharacterized protein</fullName>
    </submittedName>
</protein>
<dbReference type="GeneID" id="99244485"/>
<evidence type="ECO:0000313" key="2">
    <source>
        <dbReference type="EMBL" id="QGX93527.1"/>
    </source>
</evidence>
<keyword evidence="1" id="KW-1133">Transmembrane helix</keyword>
<dbReference type="KEGG" id="hra:EI982_01320"/>
<evidence type="ECO:0000256" key="1">
    <source>
        <dbReference type="SAM" id="Phobius"/>
    </source>
</evidence>
<dbReference type="AlphaFoldDB" id="A0A6B9F558"/>
<dbReference type="EMBL" id="CP034345">
    <property type="protein sequence ID" value="QGX93527.1"/>
    <property type="molecule type" value="Genomic_DNA"/>
</dbReference>
<proteinExistence type="predicted"/>
<evidence type="ECO:0000313" key="3">
    <source>
        <dbReference type="Proteomes" id="UP000428325"/>
    </source>
</evidence>
<keyword evidence="1" id="KW-0812">Transmembrane</keyword>
<keyword evidence="1" id="KW-0472">Membrane</keyword>